<name>B4QEI4_DROSI</name>
<dbReference type="STRING" id="7240.B4QEI4"/>
<proteinExistence type="predicted"/>
<organism evidence="1 2">
    <name type="scientific">Drosophila simulans</name>
    <name type="common">Fruit fly</name>
    <dbReference type="NCBI Taxonomy" id="7240"/>
    <lineage>
        <taxon>Eukaryota</taxon>
        <taxon>Metazoa</taxon>
        <taxon>Ecdysozoa</taxon>
        <taxon>Arthropoda</taxon>
        <taxon>Hexapoda</taxon>
        <taxon>Insecta</taxon>
        <taxon>Pterygota</taxon>
        <taxon>Neoptera</taxon>
        <taxon>Endopterygota</taxon>
        <taxon>Diptera</taxon>
        <taxon>Brachycera</taxon>
        <taxon>Muscomorpha</taxon>
        <taxon>Ephydroidea</taxon>
        <taxon>Drosophilidae</taxon>
        <taxon>Drosophila</taxon>
        <taxon>Sophophora</taxon>
    </lineage>
</organism>
<reference evidence="1 2" key="1">
    <citation type="journal article" date="2007" name="Nature">
        <title>Evolution of genes and genomes on the Drosophila phylogeny.</title>
        <authorList>
            <consortium name="Drosophila 12 Genomes Consortium"/>
            <person name="Clark A.G."/>
            <person name="Eisen M.B."/>
            <person name="Smith D.R."/>
            <person name="Bergman C.M."/>
            <person name="Oliver B."/>
            <person name="Markow T.A."/>
            <person name="Kaufman T.C."/>
            <person name="Kellis M."/>
            <person name="Gelbart W."/>
            <person name="Iyer V.N."/>
            <person name="Pollard D.A."/>
            <person name="Sackton T.B."/>
            <person name="Larracuente A.M."/>
            <person name="Singh N.D."/>
            <person name="Abad J.P."/>
            <person name="Abt D.N."/>
            <person name="Adryan B."/>
            <person name="Aguade M."/>
            <person name="Akashi H."/>
            <person name="Anderson W.W."/>
            <person name="Aquadro C.F."/>
            <person name="Ardell D.H."/>
            <person name="Arguello R."/>
            <person name="Artieri C.G."/>
            <person name="Barbash D.A."/>
            <person name="Barker D."/>
            <person name="Barsanti P."/>
            <person name="Batterham P."/>
            <person name="Batzoglou S."/>
            <person name="Begun D."/>
            <person name="Bhutkar A."/>
            <person name="Blanco E."/>
            <person name="Bosak S.A."/>
            <person name="Bradley R.K."/>
            <person name="Brand A.D."/>
            <person name="Brent M.R."/>
            <person name="Brooks A.N."/>
            <person name="Brown R.H."/>
            <person name="Butlin R.K."/>
            <person name="Caggese C."/>
            <person name="Calvi B.R."/>
            <person name="Bernardo de Carvalho A."/>
            <person name="Caspi A."/>
            <person name="Castrezana S."/>
            <person name="Celniker S.E."/>
            <person name="Chang J.L."/>
            <person name="Chapple C."/>
            <person name="Chatterji S."/>
            <person name="Chinwalla A."/>
            <person name="Civetta A."/>
            <person name="Clifton S.W."/>
            <person name="Comeron J.M."/>
            <person name="Costello J.C."/>
            <person name="Coyne J.A."/>
            <person name="Daub J."/>
            <person name="David R.G."/>
            <person name="Delcher A.L."/>
            <person name="Delehaunty K."/>
            <person name="Do C.B."/>
            <person name="Ebling H."/>
            <person name="Edwards K."/>
            <person name="Eickbush T."/>
            <person name="Evans J.D."/>
            <person name="Filipski A."/>
            <person name="Findeiss S."/>
            <person name="Freyhult E."/>
            <person name="Fulton L."/>
            <person name="Fulton R."/>
            <person name="Garcia A.C."/>
            <person name="Gardiner A."/>
            <person name="Garfield D.A."/>
            <person name="Garvin B.E."/>
            <person name="Gibson G."/>
            <person name="Gilbert D."/>
            <person name="Gnerre S."/>
            <person name="Godfrey J."/>
            <person name="Good R."/>
            <person name="Gotea V."/>
            <person name="Gravely B."/>
            <person name="Greenberg A.J."/>
            <person name="Griffiths-Jones S."/>
            <person name="Gross S."/>
            <person name="Guigo R."/>
            <person name="Gustafson E.A."/>
            <person name="Haerty W."/>
            <person name="Hahn M.W."/>
            <person name="Halligan D.L."/>
            <person name="Halpern A.L."/>
            <person name="Halter G.M."/>
            <person name="Han M.V."/>
            <person name="Heger A."/>
            <person name="Hillier L."/>
            <person name="Hinrichs A.S."/>
            <person name="Holmes I."/>
            <person name="Hoskins R.A."/>
            <person name="Hubisz M.J."/>
            <person name="Hultmark D."/>
            <person name="Huntley M.A."/>
            <person name="Jaffe D.B."/>
            <person name="Jagadeeshan S."/>
            <person name="Jeck W.R."/>
            <person name="Johnson J."/>
            <person name="Jones C.D."/>
            <person name="Jordan W.C."/>
            <person name="Karpen G.H."/>
            <person name="Kataoka E."/>
            <person name="Keightley P.D."/>
            <person name="Kheradpour P."/>
            <person name="Kirkness E.F."/>
            <person name="Koerich L.B."/>
            <person name="Kristiansen K."/>
            <person name="Kudrna D."/>
            <person name="Kulathinal R.J."/>
            <person name="Kumar S."/>
            <person name="Kwok R."/>
            <person name="Lander E."/>
            <person name="Langley C.H."/>
            <person name="Lapoint R."/>
            <person name="Lazzaro B.P."/>
            <person name="Lee S.J."/>
            <person name="Levesque L."/>
            <person name="Li R."/>
            <person name="Lin C.F."/>
            <person name="Lin M.F."/>
            <person name="Lindblad-Toh K."/>
            <person name="Llopart A."/>
            <person name="Long M."/>
            <person name="Low L."/>
            <person name="Lozovsky E."/>
            <person name="Lu J."/>
            <person name="Luo M."/>
            <person name="Machado C.A."/>
            <person name="Makalowski W."/>
            <person name="Marzo M."/>
            <person name="Matsuda M."/>
            <person name="Matzkin L."/>
            <person name="McAllister B."/>
            <person name="McBride C.S."/>
            <person name="McKernan B."/>
            <person name="McKernan K."/>
            <person name="Mendez-Lago M."/>
            <person name="Minx P."/>
            <person name="Mollenhauer M.U."/>
            <person name="Montooth K."/>
            <person name="Mount S.M."/>
            <person name="Mu X."/>
            <person name="Myers E."/>
            <person name="Negre B."/>
            <person name="Newfeld S."/>
            <person name="Nielsen R."/>
            <person name="Noor M.A."/>
            <person name="O'Grady P."/>
            <person name="Pachter L."/>
            <person name="Papaceit M."/>
            <person name="Parisi M.J."/>
            <person name="Parisi M."/>
            <person name="Parts L."/>
            <person name="Pedersen J.S."/>
            <person name="Pesole G."/>
            <person name="Phillippy A.M."/>
            <person name="Ponting C.P."/>
            <person name="Pop M."/>
            <person name="Porcelli D."/>
            <person name="Powell J.R."/>
            <person name="Prohaska S."/>
            <person name="Pruitt K."/>
            <person name="Puig M."/>
            <person name="Quesneville H."/>
            <person name="Ram K.R."/>
            <person name="Rand D."/>
            <person name="Rasmussen M.D."/>
            <person name="Reed L.K."/>
            <person name="Reenan R."/>
            <person name="Reily A."/>
            <person name="Remington K.A."/>
            <person name="Rieger T.T."/>
            <person name="Ritchie M.G."/>
            <person name="Robin C."/>
            <person name="Rogers Y.H."/>
            <person name="Rohde C."/>
            <person name="Rozas J."/>
            <person name="Rubenfield M.J."/>
            <person name="Ruiz A."/>
            <person name="Russo S."/>
            <person name="Salzberg S.L."/>
            <person name="Sanchez-Gracia A."/>
            <person name="Saranga D.J."/>
            <person name="Sato H."/>
            <person name="Schaeffer S.W."/>
            <person name="Schatz M.C."/>
            <person name="Schlenke T."/>
            <person name="Schwartz R."/>
            <person name="Segarra C."/>
            <person name="Singh R.S."/>
            <person name="Sirot L."/>
            <person name="Sirota M."/>
            <person name="Sisneros N.B."/>
            <person name="Smith C.D."/>
            <person name="Smith T.F."/>
            <person name="Spieth J."/>
            <person name="Stage D.E."/>
            <person name="Stark A."/>
            <person name="Stephan W."/>
            <person name="Strausberg R.L."/>
            <person name="Strempel S."/>
            <person name="Sturgill D."/>
            <person name="Sutton G."/>
            <person name="Sutton G.G."/>
            <person name="Tao W."/>
            <person name="Teichmann S."/>
            <person name="Tobari Y.N."/>
            <person name="Tomimura Y."/>
            <person name="Tsolas J.M."/>
            <person name="Valente V.L."/>
            <person name="Venter E."/>
            <person name="Venter J.C."/>
            <person name="Vicario S."/>
            <person name="Vieira F.G."/>
            <person name="Vilella A.J."/>
            <person name="Villasante A."/>
            <person name="Walenz B."/>
            <person name="Wang J."/>
            <person name="Wasserman M."/>
            <person name="Watts T."/>
            <person name="Wilson D."/>
            <person name="Wilson R.K."/>
            <person name="Wing R.A."/>
            <person name="Wolfner M.F."/>
            <person name="Wong A."/>
            <person name="Wong G.K."/>
            <person name="Wu C.I."/>
            <person name="Wu G."/>
            <person name="Yamamoto D."/>
            <person name="Yang H.P."/>
            <person name="Yang S.P."/>
            <person name="Yorke J.A."/>
            <person name="Yoshida K."/>
            <person name="Zdobnov E."/>
            <person name="Zhang P."/>
            <person name="Zhang Y."/>
            <person name="Zimin A.V."/>
            <person name="Baldwin J."/>
            <person name="Abdouelleil A."/>
            <person name="Abdulkadir J."/>
            <person name="Abebe A."/>
            <person name="Abera B."/>
            <person name="Abreu J."/>
            <person name="Acer S.C."/>
            <person name="Aftuck L."/>
            <person name="Alexander A."/>
            <person name="An P."/>
            <person name="Anderson E."/>
            <person name="Anderson S."/>
            <person name="Arachi H."/>
            <person name="Azer M."/>
            <person name="Bachantsang P."/>
            <person name="Barry A."/>
            <person name="Bayul T."/>
            <person name="Berlin A."/>
            <person name="Bessette D."/>
            <person name="Bloom T."/>
            <person name="Blye J."/>
            <person name="Boguslavskiy L."/>
            <person name="Bonnet C."/>
            <person name="Boukhgalter B."/>
            <person name="Bourzgui I."/>
            <person name="Brown A."/>
            <person name="Cahill P."/>
            <person name="Channer S."/>
            <person name="Cheshatsang Y."/>
            <person name="Chuda L."/>
            <person name="Citroen M."/>
            <person name="Collymore A."/>
            <person name="Cooke P."/>
            <person name="Costello M."/>
            <person name="D'Aco K."/>
            <person name="Daza R."/>
            <person name="De Haan G."/>
            <person name="DeGray S."/>
            <person name="DeMaso C."/>
            <person name="Dhargay N."/>
            <person name="Dooley K."/>
            <person name="Dooley E."/>
            <person name="Doricent M."/>
            <person name="Dorje P."/>
            <person name="Dorjee K."/>
            <person name="Dupes A."/>
            <person name="Elong R."/>
            <person name="Falk J."/>
            <person name="Farina A."/>
            <person name="Faro S."/>
            <person name="Ferguson D."/>
            <person name="Fisher S."/>
            <person name="Foley C.D."/>
            <person name="Franke A."/>
            <person name="Friedrich D."/>
            <person name="Gadbois L."/>
            <person name="Gearin G."/>
            <person name="Gearin C.R."/>
            <person name="Giannoukos G."/>
            <person name="Goode T."/>
            <person name="Graham J."/>
            <person name="Grandbois E."/>
            <person name="Grewal S."/>
            <person name="Gyaltsen K."/>
            <person name="Hafez N."/>
            <person name="Hagos B."/>
            <person name="Hall J."/>
            <person name="Henson C."/>
            <person name="Hollinger A."/>
            <person name="Honan T."/>
            <person name="Huard M.D."/>
            <person name="Hughes L."/>
            <person name="Hurhula B."/>
            <person name="Husby M.E."/>
            <person name="Kamat A."/>
            <person name="Kanga B."/>
            <person name="Kashin S."/>
            <person name="Khazanovich D."/>
            <person name="Kisner P."/>
            <person name="Lance K."/>
            <person name="Lara M."/>
            <person name="Lee W."/>
            <person name="Lennon N."/>
            <person name="Letendre F."/>
            <person name="LeVine R."/>
            <person name="Lipovsky A."/>
            <person name="Liu X."/>
            <person name="Liu J."/>
            <person name="Liu S."/>
            <person name="Lokyitsang T."/>
            <person name="Lokyitsang Y."/>
            <person name="Lubonja R."/>
            <person name="Lui A."/>
            <person name="MacDonald P."/>
            <person name="Magnisalis V."/>
            <person name="Maru K."/>
            <person name="Matthews C."/>
            <person name="McCusker W."/>
            <person name="McDonough S."/>
            <person name="Mehta T."/>
            <person name="Meldrim J."/>
            <person name="Meneus L."/>
            <person name="Mihai O."/>
            <person name="Mihalev A."/>
            <person name="Mihova T."/>
            <person name="Mittelman R."/>
            <person name="Mlenga V."/>
            <person name="Montmayeur A."/>
            <person name="Mulrain L."/>
            <person name="Navidi A."/>
            <person name="Naylor J."/>
            <person name="Negash T."/>
            <person name="Nguyen T."/>
            <person name="Nguyen N."/>
            <person name="Nicol R."/>
            <person name="Norbu C."/>
            <person name="Norbu N."/>
            <person name="Novod N."/>
            <person name="O'Neill B."/>
            <person name="Osman S."/>
            <person name="Markiewicz E."/>
            <person name="Oyono O.L."/>
            <person name="Patti C."/>
            <person name="Phunkhang P."/>
            <person name="Pierre F."/>
            <person name="Priest M."/>
            <person name="Raghuraman S."/>
            <person name="Rege F."/>
            <person name="Reyes R."/>
            <person name="Rise C."/>
            <person name="Rogov P."/>
            <person name="Ross K."/>
            <person name="Ryan E."/>
            <person name="Settipalli S."/>
            <person name="Shea T."/>
            <person name="Sherpa N."/>
            <person name="Shi L."/>
            <person name="Shih D."/>
            <person name="Sparrow T."/>
            <person name="Spaulding J."/>
            <person name="Stalker J."/>
            <person name="Stange-Thomann N."/>
            <person name="Stavropoulos S."/>
            <person name="Stone C."/>
            <person name="Strader C."/>
            <person name="Tesfaye S."/>
            <person name="Thomson T."/>
            <person name="Thoulutsang Y."/>
            <person name="Thoulutsang D."/>
            <person name="Topham K."/>
            <person name="Topping I."/>
            <person name="Tsamla T."/>
            <person name="Vassiliev H."/>
            <person name="Vo A."/>
            <person name="Wangchuk T."/>
            <person name="Wangdi T."/>
            <person name="Weiand M."/>
            <person name="Wilkinson J."/>
            <person name="Wilson A."/>
            <person name="Yadav S."/>
            <person name="Young G."/>
            <person name="Yu Q."/>
            <person name="Zembek L."/>
            <person name="Zhong D."/>
            <person name="Zimmer A."/>
            <person name="Zwirko Z."/>
            <person name="Jaffe D.B."/>
            <person name="Alvarez P."/>
            <person name="Brockman W."/>
            <person name="Butler J."/>
            <person name="Chin C."/>
            <person name="Gnerre S."/>
            <person name="Grabherr M."/>
            <person name="Kleber M."/>
            <person name="Mauceli E."/>
            <person name="MacCallum I."/>
        </authorList>
    </citation>
    <scope>NUCLEOTIDE SEQUENCE [LARGE SCALE GENOMIC DNA]</scope>
    <source>
        <strain evidence="2">white501</strain>
    </source>
</reference>
<accession>B4QEI4</accession>
<keyword evidence="2" id="KW-1185">Reference proteome</keyword>
<evidence type="ECO:0000313" key="2">
    <source>
        <dbReference type="Proteomes" id="UP000000304"/>
    </source>
</evidence>
<protein>
    <submittedName>
        <fullName evidence="1">GD25304</fullName>
    </submittedName>
</protein>
<dbReference type="Proteomes" id="UP000000304">
    <property type="component" value="Chromosome 2R"/>
</dbReference>
<dbReference type="EMBL" id="CM000362">
    <property type="protein sequence ID" value="EDX07858.1"/>
    <property type="molecule type" value="Genomic_DNA"/>
</dbReference>
<gene>
    <name evidence="1" type="primary">Dsim\GD25304</name>
    <name evidence="1" type="ORF">Dsim_GD25304</name>
</gene>
<sequence>MFEIESTKTLPPLPPKCPCHQPDHKDCGESNRELQAEYHLLDIADVTDSVMKVMRICGLRPWEVKRAAGVIKRSLQHYEEIVQRIDRVPRKRFAKESFLHGLAHEAQMSRMDAQMAYSIVKRAFKVGRILAYTISFCNYGYGIRRPFTLAPE</sequence>
<dbReference type="HOGENOM" id="CLU_1724236_0_0_1"/>
<dbReference type="PhylomeDB" id="B4QEI4"/>
<evidence type="ECO:0000313" key="1">
    <source>
        <dbReference type="EMBL" id="EDX07858.1"/>
    </source>
</evidence>
<dbReference type="OrthoDB" id="7883648at2759"/>
<dbReference type="AlphaFoldDB" id="B4QEI4"/>